<accession>A0A5P1F432</accession>
<feature type="region of interest" description="Disordered" evidence="1">
    <location>
        <begin position="163"/>
        <end position="192"/>
    </location>
</feature>
<organism evidence="2 3">
    <name type="scientific">Asparagus officinalis</name>
    <name type="common">Garden asparagus</name>
    <dbReference type="NCBI Taxonomy" id="4686"/>
    <lineage>
        <taxon>Eukaryota</taxon>
        <taxon>Viridiplantae</taxon>
        <taxon>Streptophyta</taxon>
        <taxon>Embryophyta</taxon>
        <taxon>Tracheophyta</taxon>
        <taxon>Spermatophyta</taxon>
        <taxon>Magnoliopsida</taxon>
        <taxon>Liliopsida</taxon>
        <taxon>Asparagales</taxon>
        <taxon>Asparagaceae</taxon>
        <taxon>Asparagoideae</taxon>
        <taxon>Asparagus</taxon>
    </lineage>
</organism>
<feature type="region of interest" description="Disordered" evidence="1">
    <location>
        <begin position="1"/>
        <end position="22"/>
    </location>
</feature>
<gene>
    <name evidence="2" type="ORF">A4U43_C04F8170</name>
</gene>
<evidence type="ECO:0000313" key="3">
    <source>
        <dbReference type="Proteomes" id="UP000243459"/>
    </source>
</evidence>
<feature type="compositionally biased region" description="Low complexity" evidence="1">
    <location>
        <begin position="165"/>
        <end position="182"/>
    </location>
</feature>
<evidence type="ECO:0000313" key="2">
    <source>
        <dbReference type="EMBL" id="ONK71401.1"/>
    </source>
</evidence>
<proteinExistence type="predicted"/>
<name>A0A5P1F432_ASPOF</name>
<keyword evidence="3" id="KW-1185">Reference proteome</keyword>
<protein>
    <submittedName>
        <fullName evidence="2">Uncharacterized protein</fullName>
    </submittedName>
</protein>
<reference evidence="3" key="1">
    <citation type="journal article" date="2017" name="Nat. Commun.">
        <title>The asparagus genome sheds light on the origin and evolution of a young Y chromosome.</title>
        <authorList>
            <person name="Harkess A."/>
            <person name="Zhou J."/>
            <person name="Xu C."/>
            <person name="Bowers J.E."/>
            <person name="Van der Hulst R."/>
            <person name="Ayyampalayam S."/>
            <person name="Mercati F."/>
            <person name="Riccardi P."/>
            <person name="McKain M.R."/>
            <person name="Kakrana A."/>
            <person name="Tang H."/>
            <person name="Ray J."/>
            <person name="Groenendijk J."/>
            <person name="Arikit S."/>
            <person name="Mathioni S.M."/>
            <person name="Nakano M."/>
            <person name="Shan H."/>
            <person name="Telgmann-Rauber A."/>
            <person name="Kanno A."/>
            <person name="Yue Z."/>
            <person name="Chen H."/>
            <person name="Li W."/>
            <person name="Chen Y."/>
            <person name="Xu X."/>
            <person name="Zhang Y."/>
            <person name="Luo S."/>
            <person name="Chen H."/>
            <person name="Gao J."/>
            <person name="Mao Z."/>
            <person name="Pires J.C."/>
            <person name="Luo M."/>
            <person name="Kudrna D."/>
            <person name="Wing R.A."/>
            <person name="Meyers B.C."/>
            <person name="Yi K."/>
            <person name="Kong H."/>
            <person name="Lavrijsen P."/>
            <person name="Sunseri F."/>
            <person name="Falavigna A."/>
            <person name="Ye Y."/>
            <person name="Leebens-Mack J.H."/>
            <person name="Chen G."/>
        </authorList>
    </citation>
    <scope>NUCLEOTIDE SEQUENCE [LARGE SCALE GENOMIC DNA]</scope>
    <source>
        <strain evidence="3">cv. DH0086</strain>
    </source>
</reference>
<evidence type="ECO:0000256" key="1">
    <source>
        <dbReference type="SAM" id="MobiDB-lite"/>
    </source>
</evidence>
<dbReference type="AlphaFoldDB" id="A0A5P1F432"/>
<dbReference type="Proteomes" id="UP000243459">
    <property type="component" value="Chromosome 4"/>
</dbReference>
<dbReference type="EMBL" id="CM007384">
    <property type="protein sequence ID" value="ONK71401.1"/>
    <property type="molecule type" value="Genomic_DNA"/>
</dbReference>
<feature type="region of interest" description="Disordered" evidence="1">
    <location>
        <begin position="80"/>
        <end position="99"/>
    </location>
</feature>
<dbReference type="Gramene" id="ONK71401">
    <property type="protein sequence ID" value="ONK71401"/>
    <property type="gene ID" value="A4U43_C04F8170"/>
</dbReference>
<sequence length="226" mass="24087">MFNSNSQSQLISTGSSSSNSSTNLLQAAASSSANQITSLTLPNISLKLNRDNYPTWAPFIHHALECFDFEHLVDKDDTEPPKFVAPSSEPSPATKYLVPNPLSIHSGLRGNERTKLSCCGSNHRPIDCESLGHIASSNCCCKDLESYDSSPLSLLQTSSYRLTSRRPINSPSSSPLMSPSQSATHKPSPSSLVLEEQATALESPDHTAAPIAALSQASLTLSTPAC</sequence>